<evidence type="ECO:0000313" key="1">
    <source>
        <dbReference type="EMBL" id="GAG83691.1"/>
    </source>
</evidence>
<proteinExistence type="predicted"/>
<name>X1CHH8_9ZZZZ</name>
<protein>
    <submittedName>
        <fullName evidence="1">Uncharacterized protein</fullName>
    </submittedName>
</protein>
<gene>
    <name evidence="1" type="ORF">S01H4_33956</name>
</gene>
<comment type="caution">
    <text evidence="1">The sequence shown here is derived from an EMBL/GenBank/DDBJ whole genome shotgun (WGS) entry which is preliminary data.</text>
</comment>
<sequence length="47" mass="5801">MIMEAEEFKDKFDKIVEEHQNSRTLEDIRWLIADLEELFSEWEDDNL</sequence>
<accession>X1CHH8</accession>
<organism evidence="1">
    <name type="scientific">marine sediment metagenome</name>
    <dbReference type="NCBI Taxonomy" id="412755"/>
    <lineage>
        <taxon>unclassified sequences</taxon>
        <taxon>metagenomes</taxon>
        <taxon>ecological metagenomes</taxon>
    </lineage>
</organism>
<dbReference type="AlphaFoldDB" id="X1CHH8"/>
<reference evidence="1" key="1">
    <citation type="journal article" date="2014" name="Front. Microbiol.">
        <title>High frequency of phylogenetically diverse reductive dehalogenase-homologous genes in deep subseafloor sedimentary metagenomes.</title>
        <authorList>
            <person name="Kawai M."/>
            <person name="Futagami T."/>
            <person name="Toyoda A."/>
            <person name="Takaki Y."/>
            <person name="Nishi S."/>
            <person name="Hori S."/>
            <person name="Arai W."/>
            <person name="Tsubouchi T."/>
            <person name="Morono Y."/>
            <person name="Uchiyama I."/>
            <person name="Ito T."/>
            <person name="Fujiyama A."/>
            <person name="Inagaki F."/>
            <person name="Takami H."/>
        </authorList>
    </citation>
    <scope>NUCLEOTIDE SEQUENCE</scope>
    <source>
        <strain evidence="1">Expedition CK06-06</strain>
    </source>
</reference>
<dbReference type="EMBL" id="BART01017923">
    <property type="protein sequence ID" value="GAG83691.1"/>
    <property type="molecule type" value="Genomic_DNA"/>
</dbReference>